<evidence type="ECO:0000313" key="7">
    <source>
        <dbReference type="EMBL" id="AET38100.1"/>
    </source>
</evidence>
<dbReference type="FunFam" id="1.10.238.10:FF:000077">
    <property type="entry name" value="Centrin 1"/>
    <property type="match status" value="1"/>
</dbReference>
<dbReference type="InterPro" id="IPR018247">
    <property type="entry name" value="EF_Hand_1_Ca_BS"/>
</dbReference>
<keyword evidence="2" id="KW-0677">Repeat</keyword>
<feature type="domain" description="EF-hand" evidence="6">
    <location>
        <begin position="105"/>
        <end position="140"/>
    </location>
</feature>
<protein>
    <recommendedName>
        <fullName evidence="4">Cell division control protein 31</fullName>
    </recommendedName>
</protein>
<dbReference type="InParanoid" id="G8JNN2"/>
<dbReference type="AlphaFoldDB" id="G8JNN2"/>
<evidence type="ECO:0000256" key="5">
    <source>
        <dbReference type="SAM" id="MobiDB-lite"/>
    </source>
</evidence>
<name>G8JNN2_ERECY</name>
<keyword evidence="1" id="KW-0479">Metal-binding</keyword>
<dbReference type="FunCoup" id="G8JNN2">
    <property type="interactions" value="925"/>
</dbReference>
<evidence type="ECO:0000256" key="4">
    <source>
        <dbReference type="ARBA" id="ARBA00070017"/>
    </source>
</evidence>
<dbReference type="InterPro" id="IPR050230">
    <property type="entry name" value="CALM/Myosin/TropC-like"/>
</dbReference>
<dbReference type="Pfam" id="PF13499">
    <property type="entry name" value="EF-hand_7"/>
    <property type="match status" value="2"/>
</dbReference>
<dbReference type="FunFam" id="1.10.238.10:FF:000352">
    <property type="entry name" value="Cell division control protein 31"/>
    <property type="match status" value="1"/>
</dbReference>
<dbReference type="OrthoDB" id="343296at2759"/>
<keyword evidence="3" id="KW-0106">Calcium</keyword>
<dbReference type="PANTHER" id="PTHR23048:SF48">
    <property type="entry name" value="CENTRIN 3"/>
    <property type="match status" value="1"/>
</dbReference>
<dbReference type="STRING" id="931890.G8JNN2"/>
<dbReference type="HOGENOM" id="CLU_061288_18_1_1"/>
<dbReference type="GO" id="GO:0016460">
    <property type="term" value="C:myosin II complex"/>
    <property type="evidence" value="ECO:0007669"/>
    <property type="project" value="TreeGrafter"/>
</dbReference>
<feature type="domain" description="EF-hand" evidence="6">
    <location>
        <begin position="141"/>
        <end position="173"/>
    </location>
</feature>
<dbReference type="KEGG" id="erc:Ecym_2367"/>
<dbReference type="InterPro" id="IPR002048">
    <property type="entry name" value="EF_hand_dom"/>
</dbReference>
<dbReference type="PROSITE" id="PS00018">
    <property type="entry name" value="EF_HAND_1"/>
    <property type="match status" value="2"/>
</dbReference>
<feature type="domain" description="EF-hand" evidence="6">
    <location>
        <begin position="32"/>
        <end position="67"/>
    </location>
</feature>
<dbReference type="GO" id="GO:0005825">
    <property type="term" value="C:half bridge of spindle pole body"/>
    <property type="evidence" value="ECO:0007669"/>
    <property type="project" value="EnsemblFungi"/>
</dbReference>
<proteinExistence type="predicted"/>
<evidence type="ECO:0000256" key="3">
    <source>
        <dbReference type="ARBA" id="ARBA00022837"/>
    </source>
</evidence>
<dbReference type="SUPFAM" id="SSF47473">
    <property type="entry name" value="EF-hand"/>
    <property type="match status" value="1"/>
</dbReference>
<dbReference type="GO" id="GO:0030474">
    <property type="term" value="P:spindle pole body duplication"/>
    <property type="evidence" value="ECO:0007669"/>
    <property type="project" value="EnsemblFungi"/>
</dbReference>
<dbReference type="InterPro" id="IPR011992">
    <property type="entry name" value="EF-hand-dom_pair"/>
</dbReference>
<evidence type="ECO:0000256" key="2">
    <source>
        <dbReference type="ARBA" id="ARBA00022737"/>
    </source>
</evidence>
<accession>G8JNN2</accession>
<evidence type="ECO:0000256" key="1">
    <source>
        <dbReference type="ARBA" id="ARBA00022723"/>
    </source>
</evidence>
<dbReference type="SMART" id="SM00054">
    <property type="entry name" value="EFh"/>
    <property type="match status" value="4"/>
</dbReference>
<dbReference type="PROSITE" id="PS50222">
    <property type="entry name" value="EF_HAND_2"/>
    <property type="match status" value="3"/>
</dbReference>
<dbReference type="GeneID" id="11471855"/>
<dbReference type="RefSeq" id="XP_003644917.1">
    <property type="nucleotide sequence ID" value="XM_003644869.1"/>
</dbReference>
<sequence>MSNIHRRTIPRVGPKGSNNIDNGVLQKELLEEQKQEIYEAFSLFDMNNDGHLDFHEFKVALRALGFEMDKRDILDIIDKYDTEGRRLISYDDFYLVVGEMILQRDPLDEIKRAFRLFDDDHTGKISIKNLKRVVKELGENLTDQELAAMIDEFDLDGDGEINEEEFIAICTDN</sequence>
<dbReference type="eggNOG" id="KOG0028">
    <property type="taxonomic scope" value="Eukaryota"/>
</dbReference>
<dbReference type="GO" id="GO:0070390">
    <property type="term" value="C:transcription export complex 2"/>
    <property type="evidence" value="ECO:0007669"/>
    <property type="project" value="EnsemblFungi"/>
</dbReference>
<dbReference type="EMBL" id="CP002498">
    <property type="protein sequence ID" value="AET38100.1"/>
    <property type="molecule type" value="Genomic_DNA"/>
</dbReference>
<dbReference type="GO" id="GO:0048193">
    <property type="term" value="P:Golgi vesicle transport"/>
    <property type="evidence" value="ECO:0007669"/>
    <property type="project" value="EnsemblFungi"/>
</dbReference>
<evidence type="ECO:0000313" key="8">
    <source>
        <dbReference type="Proteomes" id="UP000006790"/>
    </source>
</evidence>
<dbReference type="GO" id="GO:0042802">
    <property type="term" value="F:identical protein binding"/>
    <property type="evidence" value="ECO:0007669"/>
    <property type="project" value="EnsemblFungi"/>
</dbReference>
<dbReference type="CDD" id="cd00051">
    <property type="entry name" value="EFh"/>
    <property type="match status" value="1"/>
</dbReference>
<dbReference type="Gene3D" id="1.10.238.10">
    <property type="entry name" value="EF-hand"/>
    <property type="match status" value="2"/>
</dbReference>
<dbReference type="GO" id="GO:0043161">
    <property type="term" value="P:proteasome-mediated ubiquitin-dependent protein catabolic process"/>
    <property type="evidence" value="ECO:0007669"/>
    <property type="project" value="EnsemblFungi"/>
</dbReference>
<dbReference type="Proteomes" id="UP000006790">
    <property type="component" value="Chromosome 2"/>
</dbReference>
<gene>
    <name evidence="7" type="ordered locus">Ecym_2367</name>
</gene>
<reference evidence="8" key="1">
    <citation type="journal article" date="2012" name="G3 (Bethesda)">
        <title>Pichia sorbitophila, an interspecies yeast hybrid reveals early steps of genome resolution following polyploidization.</title>
        <authorList>
            <person name="Leh Louis V."/>
            <person name="Despons L."/>
            <person name="Friedrich A."/>
            <person name="Martin T."/>
            <person name="Durrens P."/>
            <person name="Casaregola S."/>
            <person name="Neuveglise C."/>
            <person name="Fairhead C."/>
            <person name="Marck C."/>
            <person name="Cruz J.A."/>
            <person name="Straub M.L."/>
            <person name="Kugler V."/>
            <person name="Sacerdot C."/>
            <person name="Uzunov Z."/>
            <person name="Thierry A."/>
            <person name="Weiss S."/>
            <person name="Bleykasten C."/>
            <person name="De Montigny J."/>
            <person name="Jacques N."/>
            <person name="Jung P."/>
            <person name="Lemaire M."/>
            <person name="Mallet S."/>
            <person name="Morel G."/>
            <person name="Richard G.F."/>
            <person name="Sarkar A."/>
            <person name="Savel G."/>
            <person name="Schacherer J."/>
            <person name="Seret M.L."/>
            <person name="Talla E."/>
            <person name="Samson G."/>
            <person name="Jubin C."/>
            <person name="Poulain J."/>
            <person name="Vacherie B."/>
            <person name="Barbe V."/>
            <person name="Pelletier E."/>
            <person name="Sherman D.J."/>
            <person name="Westhof E."/>
            <person name="Weissenbach J."/>
            <person name="Baret P.V."/>
            <person name="Wincker P."/>
            <person name="Gaillardin C."/>
            <person name="Dujon B."/>
            <person name="Souciet J.L."/>
        </authorList>
    </citation>
    <scope>NUCLEOTIDE SEQUENCE [LARGE SCALE GENOMIC DNA]</scope>
    <source>
        <strain evidence="8">CBS 270.75 / DBVPG 7215 / KCTC 17166 / NRRL Y-17582</strain>
    </source>
</reference>
<organism evidence="7 8">
    <name type="scientific">Eremothecium cymbalariae (strain CBS 270.75 / DBVPG 7215 / KCTC 17166 / NRRL Y-17582)</name>
    <name type="common">Yeast</name>
    <dbReference type="NCBI Taxonomy" id="931890"/>
    <lineage>
        <taxon>Eukaryota</taxon>
        <taxon>Fungi</taxon>
        <taxon>Dikarya</taxon>
        <taxon>Ascomycota</taxon>
        <taxon>Saccharomycotina</taxon>
        <taxon>Saccharomycetes</taxon>
        <taxon>Saccharomycetales</taxon>
        <taxon>Saccharomycetaceae</taxon>
        <taxon>Eremothecium</taxon>
    </lineage>
</organism>
<evidence type="ECO:0000259" key="6">
    <source>
        <dbReference type="PROSITE" id="PS50222"/>
    </source>
</evidence>
<dbReference type="OMA" id="HPGLTQQ"/>
<keyword evidence="8" id="KW-1185">Reference proteome</keyword>
<feature type="region of interest" description="Disordered" evidence="5">
    <location>
        <begin position="1"/>
        <end position="20"/>
    </location>
</feature>
<dbReference type="PANTHER" id="PTHR23048">
    <property type="entry name" value="MYOSIN LIGHT CHAIN 1, 3"/>
    <property type="match status" value="1"/>
</dbReference>
<dbReference type="GO" id="GO:0005509">
    <property type="term" value="F:calcium ion binding"/>
    <property type="evidence" value="ECO:0007669"/>
    <property type="project" value="InterPro"/>
</dbReference>